<protein>
    <recommendedName>
        <fullName evidence="5">Sporulation lipoprotein YhcN/YlaJ</fullName>
    </recommendedName>
</protein>
<evidence type="ECO:0000256" key="1">
    <source>
        <dbReference type="SAM" id="MobiDB-lite"/>
    </source>
</evidence>
<organism evidence="3 4">
    <name type="scientific">Bacillus oleivorans</name>
    <dbReference type="NCBI Taxonomy" id="1448271"/>
    <lineage>
        <taxon>Bacteria</taxon>
        <taxon>Bacillati</taxon>
        <taxon>Bacillota</taxon>
        <taxon>Bacilli</taxon>
        <taxon>Bacillales</taxon>
        <taxon>Bacillaceae</taxon>
        <taxon>Bacillus</taxon>
    </lineage>
</organism>
<keyword evidence="2" id="KW-0732">Signal</keyword>
<dbReference type="PROSITE" id="PS51257">
    <property type="entry name" value="PROKAR_LIPOPROTEIN"/>
    <property type="match status" value="1"/>
</dbReference>
<dbReference type="EMBL" id="OAOP01000001">
    <property type="protein sequence ID" value="SNX66947.1"/>
    <property type="molecule type" value="Genomic_DNA"/>
</dbReference>
<gene>
    <name evidence="3" type="ORF">SAMN05877753_101260</name>
</gene>
<proteinExistence type="predicted"/>
<keyword evidence="4" id="KW-1185">Reference proteome</keyword>
<evidence type="ECO:0000256" key="2">
    <source>
        <dbReference type="SAM" id="SignalP"/>
    </source>
</evidence>
<sequence length="150" mass="17019">MKIVTGCLSALFCLSLLGGCGPGGAKDSIFEEADSYGTRLSTERPDDLNGRDLRDDRTNTNQSPTSYIDLSDDMPTLDDDMDQARGVIERETDYEPGPITINGQDMWVTAYHQGIMSEEERRREEATLHKLLIKALPRYYIEVQLREDRR</sequence>
<dbReference type="AlphaFoldDB" id="A0A285CH71"/>
<evidence type="ECO:0008006" key="5">
    <source>
        <dbReference type="Google" id="ProtNLM"/>
    </source>
</evidence>
<reference evidence="3 4" key="1">
    <citation type="submission" date="2017-08" db="EMBL/GenBank/DDBJ databases">
        <authorList>
            <person name="de Groot N.N."/>
        </authorList>
    </citation>
    <scope>NUCLEOTIDE SEQUENCE [LARGE SCALE GENOMIC DNA]</scope>
    <source>
        <strain evidence="3 4">JC228</strain>
    </source>
</reference>
<feature type="compositionally biased region" description="Basic and acidic residues" evidence="1">
    <location>
        <begin position="41"/>
        <end position="58"/>
    </location>
</feature>
<feature type="chain" id="PRO_5012515569" description="Sporulation lipoprotein YhcN/YlaJ" evidence="2">
    <location>
        <begin position="26"/>
        <end position="150"/>
    </location>
</feature>
<feature type="region of interest" description="Disordered" evidence="1">
    <location>
        <begin position="36"/>
        <end position="80"/>
    </location>
</feature>
<evidence type="ECO:0000313" key="4">
    <source>
        <dbReference type="Proteomes" id="UP000219546"/>
    </source>
</evidence>
<feature type="signal peptide" evidence="2">
    <location>
        <begin position="1"/>
        <end position="25"/>
    </location>
</feature>
<dbReference type="RefSeq" id="WP_097156782.1">
    <property type="nucleotide sequence ID" value="NZ_JBEPMQ010000012.1"/>
</dbReference>
<dbReference type="OrthoDB" id="2860517at2"/>
<name>A0A285CH71_9BACI</name>
<dbReference type="Proteomes" id="UP000219546">
    <property type="component" value="Unassembled WGS sequence"/>
</dbReference>
<evidence type="ECO:0000313" key="3">
    <source>
        <dbReference type="EMBL" id="SNX66947.1"/>
    </source>
</evidence>
<feature type="compositionally biased region" description="Acidic residues" evidence="1">
    <location>
        <begin position="70"/>
        <end position="80"/>
    </location>
</feature>
<accession>A0A285CH71</accession>